<gene>
    <name evidence="1" type="ORF">CDAR_77801</name>
</gene>
<evidence type="ECO:0000313" key="2">
    <source>
        <dbReference type="Proteomes" id="UP001054837"/>
    </source>
</evidence>
<accession>A0AAV4NG47</accession>
<dbReference type="EMBL" id="BPLQ01001507">
    <property type="protein sequence ID" value="GIX82332.1"/>
    <property type="molecule type" value="Genomic_DNA"/>
</dbReference>
<dbReference type="AlphaFoldDB" id="A0AAV4NG47"/>
<name>A0AAV4NG47_9ARAC</name>
<reference evidence="1 2" key="1">
    <citation type="submission" date="2021-06" db="EMBL/GenBank/DDBJ databases">
        <title>Caerostris darwini draft genome.</title>
        <authorList>
            <person name="Kono N."/>
            <person name="Arakawa K."/>
        </authorList>
    </citation>
    <scope>NUCLEOTIDE SEQUENCE [LARGE SCALE GENOMIC DNA]</scope>
</reference>
<sequence length="113" mass="12761">MLFPRSCVWRRPTDSLGTHQGFKGASETDSLSFSHLEPLLREKASGYHIFSPGIGRVLSAAADWDFGMLTDTGTGLKRLMGGFDSIRKRISVFRQKYIDIMRFCLSLFTLSHE</sequence>
<organism evidence="1 2">
    <name type="scientific">Caerostris darwini</name>
    <dbReference type="NCBI Taxonomy" id="1538125"/>
    <lineage>
        <taxon>Eukaryota</taxon>
        <taxon>Metazoa</taxon>
        <taxon>Ecdysozoa</taxon>
        <taxon>Arthropoda</taxon>
        <taxon>Chelicerata</taxon>
        <taxon>Arachnida</taxon>
        <taxon>Araneae</taxon>
        <taxon>Araneomorphae</taxon>
        <taxon>Entelegynae</taxon>
        <taxon>Araneoidea</taxon>
        <taxon>Araneidae</taxon>
        <taxon>Caerostris</taxon>
    </lineage>
</organism>
<dbReference type="Proteomes" id="UP001054837">
    <property type="component" value="Unassembled WGS sequence"/>
</dbReference>
<evidence type="ECO:0000313" key="1">
    <source>
        <dbReference type="EMBL" id="GIX82332.1"/>
    </source>
</evidence>
<keyword evidence="2" id="KW-1185">Reference proteome</keyword>
<proteinExistence type="predicted"/>
<protein>
    <submittedName>
        <fullName evidence="1">Uncharacterized protein</fullName>
    </submittedName>
</protein>
<comment type="caution">
    <text evidence="1">The sequence shown here is derived from an EMBL/GenBank/DDBJ whole genome shotgun (WGS) entry which is preliminary data.</text>
</comment>